<feature type="compositionally biased region" description="Low complexity" evidence="1">
    <location>
        <begin position="1"/>
        <end position="17"/>
    </location>
</feature>
<feature type="non-terminal residue" evidence="2">
    <location>
        <position position="1"/>
    </location>
</feature>
<feature type="region of interest" description="Disordered" evidence="1">
    <location>
        <begin position="1"/>
        <end position="119"/>
    </location>
</feature>
<feature type="compositionally biased region" description="Low complexity" evidence="1">
    <location>
        <begin position="92"/>
        <end position="119"/>
    </location>
</feature>
<dbReference type="AlphaFoldDB" id="A0A6J4TA93"/>
<proteinExistence type="predicted"/>
<sequence>APAELPQAVPAPAAARASRARLRPARAPAGPRLRPQRSRAALPRAAIAGEGGPRPLGLGALRGGPGPAHVRAHPPRHGAPPRGGGVPRGHARAAGRLPQPVRGVRGAAARARLGPPGRL</sequence>
<feature type="non-terminal residue" evidence="2">
    <location>
        <position position="119"/>
    </location>
</feature>
<name>A0A6J4TA93_9ACTN</name>
<reference evidence="2" key="1">
    <citation type="submission" date="2020-02" db="EMBL/GenBank/DDBJ databases">
        <authorList>
            <person name="Meier V. D."/>
        </authorList>
    </citation>
    <scope>NUCLEOTIDE SEQUENCE</scope>
    <source>
        <strain evidence="2">AVDCRST_MAG13</strain>
    </source>
</reference>
<protein>
    <submittedName>
        <fullName evidence="2">Uncharacterized protein</fullName>
    </submittedName>
</protein>
<dbReference type="EMBL" id="CADCVO010000512">
    <property type="protein sequence ID" value="CAA9517916.1"/>
    <property type="molecule type" value="Genomic_DNA"/>
</dbReference>
<evidence type="ECO:0000313" key="2">
    <source>
        <dbReference type="EMBL" id="CAA9517916.1"/>
    </source>
</evidence>
<feature type="compositionally biased region" description="Gly residues" evidence="1">
    <location>
        <begin position="49"/>
        <end position="66"/>
    </location>
</feature>
<accession>A0A6J4TA93</accession>
<evidence type="ECO:0000256" key="1">
    <source>
        <dbReference type="SAM" id="MobiDB-lite"/>
    </source>
</evidence>
<organism evidence="2">
    <name type="scientific">uncultured Solirubrobacteraceae bacterium</name>
    <dbReference type="NCBI Taxonomy" id="1162706"/>
    <lineage>
        <taxon>Bacteria</taxon>
        <taxon>Bacillati</taxon>
        <taxon>Actinomycetota</taxon>
        <taxon>Thermoleophilia</taxon>
        <taxon>Solirubrobacterales</taxon>
        <taxon>Solirubrobacteraceae</taxon>
        <taxon>environmental samples</taxon>
    </lineage>
</organism>
<gene>
    <name evidence="2" type="ORF">AVDCRST_MAG13-3196</name>
</gene>